<sequence length="135" mass="14529">MGDSVWWVRQRVLRLFVVGGCDRVVESEEWVGGRVVGQTERVVCGGGGGGGWGMVVEEEEEMEEEEEEEEEEGKHYVVQVAKVGACKIGHNTYIESEVAAGTAGGGEQDALNTPAGRCTNKGTMKAAVARSRQNK</sequence>
<dbReference type="EMBL" id="JAWQEG010004654">
    <property type="protein sequence ID" value="KAK3860689.1"/>
    <property type="molecule type" value="Genomic_DNA"/>
</dbReference>
<reference evidence="2" key="1">
    <citation type="submission" date="2023-10" db="EMBL/GenBank/DDBJ databases">
        <title>Genome assemblies of two species of porcelain crab, Petrolisthes cinctipes and Petrolisthes manimaculis (Anomura: Porcellanidae).</title>
        <authorList>
            <person name="Angst P."/>
        </authorList>
    </citation>
    <scope>NUCLEOTIDE SEQUENCE</scope>
    <source>
        <strain evidence="2">PB745_01</strain>
        <tissue evidence="2">Gill</tissue>
    </source>
</reference>
<evidence type="ECO:0000313" key="2">
    <source>
        <dbReference type="EMBL" id="KAK3860689.1"/>
    </source>
</evidence>
<protein>
    <submittedName>
        <fullName evidence="2">Uncharacterized protein</fullName>
    </submittedName>
</protein>
<proteinExistence type="predicted"/>
<organism evidence="2 3">
    <name type="scientific">Petrolisthes cinctipes</name>
    <name type="common">Flat porcelain crab</name>
    <dbReference type="NCBI Taxonomy" id="88211"/>
    <lineage>
        <taxon>Eukaryota</taxon>
        <taxon>Metazoa</taxon>
        <taxon>Ecdysozoa</taxon>
        <taxon>Arthropoda</taxon>
        <taxon>Crustacea</taxon>
        <taxon>Multicrustacea</taxon>
        <taxon>Malacostraca</taxon>
        <taxon>Eumalacostraca</taxon>
        <taxon>Eucarida</taxon>
        <taxon>Decapoda</taxon>
        <taxon>Pleocyemata</taxon>
        <taxon>Anomura</taxon>
        <taxon>Galatheoidea</taxon>
        <taxon>Porcellanidae</taxon>
        <taxon>Petrolisthes</taxon>
    </lineage>
</organism>
<dbReference type="Proteomes" id="UP001286313">
    <property type="component" value="Unassembled WGS sequence"/>
</dbReference>
<dbReference type="AlphaFoldDB" id="A0AAE1ESM9"/>
<keyword evidence="3" id="KW-1185">Reference proteome</keyword>
<evidence type="ECO:0000256" key="1">
    <source>
        <dbReference type="SAM" id="MobiDB-lite"/>
    </source>
</evidence>
<feature type="region of interest" description="Disordered" evidence="1">
    <location>
        <begin position="102"/>
        <end position="135"/>
    </location>
</feature>
<comment type="caution">
    <text evidence="2">The sequence shown here is derived from an EMBL/GenBank/DDBJ whole genome shotgun (WGS) entry which is preliminary data.</text>
</comment>
<evidence type="ECO:0000313" key="3">
    <source>
        <dbReference type="Proteomes" id="UP001286313"/>
    </source>
</evidence>
<accession>A0AAE1ESM9</accession>
<name>A0AAE1ESM9_PETCI</name>
<gene>
    <name evidence="2" type="ORF">Pcinc_033272</name>
</gene>